<reference evidence="2" key="1">
    <citation type="submission" date="2015-12" db="EMBL/GenBank/DDBJ databases">
        <title>De novo transcriptome assembly of four potential Pierce s Disease insect vectors from Arizona vineyards.</title>
        <authorList>
            <person name="Tassone E.E."/>
        </authorList>
    </citation>
    <scope>NUCLEOTIDE SEQUENCE</scope>
</reference>
<dbReference type="GO" id="GO:0005737">
    <property type="term" value="C:cytoplasm"/>
    <property type="evidence" value="ECO:0007669"/>
    <property type="project" value="TreeGrafter"/>
</dbReference>
<dbReference type="SUPFAM" id="SSF55729">
    <property type="entry name" value="Acyl-CoA N-acyltransferases (Nat)"/>
    <property type="match status" value="1"/>
</dbReference>
<dbReference type="GO" id="GO:0008080">
    <property type="term" value="F:N-acetyltransferase activity"/>
    <property type="evidence" value="ECO:0007669"/>
    <property type="project" value="InterPro"/>
</dbReference>
<dbReference type="GO" id="GO:1905502">
    <property type="term" value="F:acetyl-CoA binding"/>
    <property type="evidence" value="ECO:0007669"/>
    <property type="project" value="TreeGrafter"/>
</dbReference>
<dbReference type="Pfam" id="PF00583">
    <property type="entry name" value="Acetyltransf_1"/>
    <property type="match status" value="1"/>
</dbReference>
<protein>
    <recommendedName>
        <fullName evidence="1">N-acetyltransferase domain-containing protein</fullName>
    </recommendedName>
</protein>
<name>A0A1B6CMK8_9HEMI</name>
<gene>
    <name evidence="2" type="ORF">g.660</name>
</gene>
<organism evidence="2">
    <name type="scientific">Clastoptera arizonana</name>
    <name type="common">Arizona spittle bug</name>
    <dbReference type="NCBI Taxonomy" id="38151"/>
    <lineage>
        <taxon>Eukaryota</taxon>
        <taxon>Metazoa</taxon>
        <taxon>Ecdysozoa</taxon>
        <taxon>Arthropoda</taxon>
        <taxon>Hexapoda</taxon>
        <taxon>Insecta</taxon>
        <taxon>Pterygota</taxon>
        <taxon>Neoptera</taxon>
        <taxon>Paraneoptera</taxon>
        <taxon>Hemiptera</taxon>
        <taxon>Auchenorrhyncha</taxon>
        <taxon>Cercopoidea</taxon>
        <taxon>Clastopteridae</taxon>
        <taxon>Clastoptera</taxon>
    </lineage>
</organism>
<dbReference type="InterPro" id="IPR039840">
    <property type="entry name" value="NAA80"/>
</dbReference>
<dbReference type="InterPro" id="IPR000182">
    <property type="entry name" value="GNAT_dom"/>
</dbReference>
<accession>A0A1B6CMK8</accession>
<dbReference type="PANTHER" id="PTHR13538:SF4">
    <property type="entry name" value="N-ALPHA-ACETYLTRANSFERASE 80"/>
    <property type="match status" value="1"/>
</dbReference>
<dbReference type="InterPro" id="IPR016181">
    <property type="entry name" value="Acyl_CoA_acyltransferase"/>
</dbReference>
<dbReference type="EMBL" id="GEDC01022612">
    <property type="protein sequence ID" value="JAS14686.1"/>
    <property type="molecule type" value="Transcribed_RNA"/>
</dbReference>
<dbReference type="CDD" id="cd04301">
    <property type="entry name" value="NAT_SF"/>
    <property type="match status" value="1"/>
</dbReference>
<sequence length="198" mass="22656">MTSLYQDPSLQDTESLEVLPIHHHEQFFEPCCKLINSEWKRSDTARMWSLKASCDQFPTSLVLVYKKCEVVGHARMTLIPSLVSACFIESVVIDTNHRRKGWGKYLMFKTEEYALCQNIISLYLATKGQEEFYRKLGYSECPSVSIYGSPPLCPQKPNIISSYIAPPAPPMPSLLPKTNINQFSKPKKTYMKKDIILI</sequence>
<dbReference type="PANTHER" id="PTHR13538">
    <property type="entry name" value="N-ACETYLTRANSFERASE 6"/>
    <property type="match status" value="1"/>
</dbReference>
<proteinExistence type="predicted"/>
<dbReference type="Gene3D" id="3.40.630.30">
    <property type="match status" value="1"/>
</dbReference>
<evidence type="ECO:0000259" key="1">
    <source>
        <dbReference type="PROSITE" id="PS51186"/>
    </source>
</evidence>
<feature type="domain" description="N-acetyltransferase" evidence="1">
    <location>
        <begin position="16"/>
        <end position="159"/>
    </location>
</feature>
<dbReference type="PROSITE" id="PS51186">
    <property type="entry name" value="GNAT"/>
    <property type="match status" value="1"/>
</dbReference>
<evidence type="ECO:0000313" key="2">
    <source>
        <dbReference type="EMBL" id="JAS14686.1"/>
    </source>
</evidence>
<dbReference type="AlphaFoldDB" id="A0A1B6CMK8"/>